<organism evidence="1 2">
    <name type="scientific">Gossypium gossypioides</name>
    <name type="common">Mexican cotton</name>
    <name type="synonym">Selera gossypioides</name>
    <dbReference type="NCBI Taxonomy" id="34282"/>
    <lineage>
        <taxon>Eukaryota</taxon>
        <taxon>Viridiplantae</taxon>
        <taxon>Streptophyta</taxon>
        <taxon>Embryophyta</taxon>
        <taxon>Tracheophyta</taxon>
        <taxon>Spermatophyta</taxon>
        <taxon>Magnoliopsida</taxon>
        <taxon>eudicotyledons</taxon>
        <taxon>Gunneridae</taxon>
        <taxon>Pentapetalae</taxon>
        <taxon>rosids</taxon>
        <taxon>malvids</taxon>
        <taxon>Malvales</taxon>
        <taxon>Malvaceae</taxon>
        <taxon>Malvoideae</taxon>
        <taxon>Gossypium</taxon>
    </lineage>
</organism>
<dbReference type="Proteomes" id="UP000593579">
    <property type="component" value="Unassembled WGS sequence"/>
</dbReference>
<protein>
    <submittedName>
        <fullName evidence="1">Uncharacterized protein</fullName>
    </submittedName>
</protein>
<dbReference type="AlphaFoldDB" id="A0A7J9BDM6"/>
<reference evidence="1 2" key="1">
    <citation type="journal article" date="2019" name="Genome Biol. Evol.">
        <title>Insights into the evolution of the New World diploid cottons (Gossypium, subgenus Houzingenia) based on genome sequencing.</title>
        <authorList>
            <person name="Grover C.E."/>
            <person name="Arick M.A. 2nd"/>
            <person name="Thrash A."/>
            <person name="Conover J.L."/>
            <person name="Sanders W.S."/>
            <person name="Peterson D.G."/>
            <person name="Frelichowski J.E."/>
            <person name="Scheffler J.A."/>
            <person name="Scheffler B.E."/>
            <person name="Wendel J.F."/>
        </authorList>
    </citation>
    <scope>NUCLEOTIDE SEQUENCE [LARGE SCALE GENOMIC DNA]</scope>
    <source>
        <strain evidence="1">5</strain>
        <tissue evidence="1">Leaf</tissue>
    </source>
</reference>
<evidence type="ECO:0000313" key="1">
    <source>
        <dbReference type="EMBL" id="MBA0734370.1"/>
    </source>
</evidence>
<proteinExistence type="predicted"/>
<evidence type="ECO:0000313" key="2">
    <source>
        <dbReference type="Proteomes" id="UP000593579"/>
    </source>
</evidence>
<name>A0A7J9BDM6_GOSGO</name>
<accession>A0A7J9BDM6</accession>
<sequence>MQRSTIIGWVMELSLEMRMGLCWGWWRLQ</sequence>
<keyword evidence="2" id="KW-1185">Reference proteome</keyword>
<comment type="caution">
    <text evidence="1">The sequence shown here is derived from an EMBL/GenBank/DDBJ whole genome shotgun (WGS) entry which is preliminary data.</text>
</comment>
<dbReference type="EMBL" id="JABEZY010000002">
    <property type="protein sequence ID" value="MBA0734370.1"/>
    <property type="molecule type" value="Genomic_DNA"/>
</dbReference>
<gene>
    <name evidence="1" type="ORF">Gogos_018287</name>
</gene>